<organism evidence="6 7">
    <name type="scientific">Rhodocollybia butyracea</name>
    <dbReference type="NCBI Taxonomy" id="206335"/>
    <lineage>
        <taxon>Eukaryota</taxon>
        <taxon>Fungi</taxon>
        <taxon>Dikarya</taxon>
        <taxon>Basidiomycota</taxon>
        <taxon>Agaricomycotina</taxon>
        <taxon>Agaricomycetes</taxon>
        <taxon>Agaricomycetidae</taxon>
        <taxon>Agaricales</taxon>
        <taxon>Marasmiineae</taxon>
        <taxon>Omphalotaceae</taxon>
        <taxon>Rhodocollybia</taxon>
    </lineage>
</organism>
<dbReference type="PANTHER" id="PTHR43918">
    <property type="entry name" value="ACETYLCHOLINESTERASE"/>
    <property type="match status" value="1"/>
</dbReference>
<dbReference type="Proteomes" id="UP000772434">
    <property type="component" value="Unassembled WGS sequence"/>
</dbReference>
<evidence type="ECO:0000313" key="6">
    <source>
        <dbReference type="EMBL" id="KAF9074300.1"/>
    </source>
</evidence>
<name>A0A9P5Q4U1_9AGAR</name>
<dbReference type="SUPFAM" id="SSF53474">
    <property type="entry name" value="alpha/beta-Hydrolases"/>
    <property type="match status" value="1"/>
</dbReference>
<dbReference type="InterPro" id="IPR019826">
    <property type="entry name" value="Carboxylesterase_B_AS"/>
</dbReference>
<dbReference type="PANTHER" id="PTHR43918:SF4">
    <property type="entry name" value="CARBOXYLIC ESTER HYDROLASE"/>
    <property type="match status" value="1"/>
</dbReference>
<comment type="caution">
    <text evidence="6">The sequence shown here is derived from an EMBL/GenBank/DDBJ whole genome shotgun (WGS) entry which is preliminary data.</text>
</comment>
<gene>
    <name evidence="6" type="ORF">BDP27DRAFT_1316827</name>
</gene>
<dbReference type="Gene3D" id="3.40.50.1820">
    <property type="entry name" value="alpha/beta hydrolase"/>
    <property type="match status" value="1"/>
</dbReference>
<reference evidence="6" key="1">
    <citation type="submission" date="2020-11" db="EMBL/GenBank/DDBJ databases">
        <authorList>
            <consortium name="DOE Joint Genome Institute"/>
            <person name="Ahrendt S."/>
            <person name="Riley R."/>
            <person name="Andreopoulos W."/>
            <person name="Labutti K."/>
            <person name="Pangilinan J."/>
            <person name="Ruiz-Duenas F.J."/>
            <person name="Barrasa J.M."/>
            <person name="Sanchez-Garcia M."/>
            <person name="Camarero S."/>
            <person name="Miyauchi S."/>
            <person name="Serrano A."/>
            <person name="Linde D."/>
            <person name="Babiker R."/>
            <person name="Drula E."/>
            <person name="Ayuso-Fernandez I."/>
            <person name="Pacheco R."/>
            <person name="Padilla G."/>
            <person name="Ferreira P."/>
            <person name="Barriuso J."/>
            <person name="Kellner H."/>
            <person name="Castanera R."/>
            <person name="Alfaro M."/>
            <person name="Ramirez L."/>
            <person name="Pisabarro A.G."/>
            <person name="Kuo A."/>
            <person name="Tritt A."/>
            <person name="Lipzen A."/>
            <person name="He G."/>
            <person name="Yan M."/>
            <person name="Ng V."/>
            <person name="Cullen D."/>
            <person name="Martin F."/>
            <person name="Rosso M.-N."/>
            <person name="Henrissat B."/>
            <person name="Hibbett D."/>
            <person name="Martinez A.T."/>
            <person name="Grigoriev I.V."/>
        </authorList>
    </citation>
    <scope>NUCLEOTIDE SEQUENCE</scope>
    <source>
        <strain evidence="6">AH 40177</strain>
    </source>
</reference>
<sequence length="547" mass="58491">MVFLKTLTTSILALAHVENIEQNRRAIPISGHAYFPSLTTAQNESSSDGLTIQTQQGPVMGTSPAPNVRQFLGIPYAAANRWEAPTAPPNRTETFNASSFGDSCPQQLNNQNIEFYRLSWGGLSDDQILVPESEKCLNINVWAPSTNRAQSTAVLVWIYGGELSFGTSNTPQYNGLNFVQDNDDITLVSFNYRTNIFGQPNAPQLNGTGQPQNFGFLDVDAAIQWVSQNIASFGGDPERITIFGQSAGAQLADAYTYSHPNDTIVKGVIEQSGTLLDVSVVAKGGPILDDIAWNVVASAVGCGNTTDSAQFSCMQNVSTTDLATAVSNTESSFSVVLDGVTVFADTQARATAGNFLKVPLLAGTTANEGDIFIVLEELLLVGATIQPALDILSSIFAMGTTCATAEGTNLRAAANSPVFRYEYQAIFPNISPFPQLRAYHTSEIPLVFGTYNLSTESTHIPSTPIEISLSKSIQQLWVAFARDPANALPLLGWPAYNGSEQGVIAALGNSQNQTGWTFTESAVIDALCPKITFFQGLVTEVQAALGL</sequence>
<comment type="similarity">
    <text evidence="1 3">Belongs to the type-B carboxylesterase/lipase family.</text>
</comment>
<keyword evidence="7" id="KW-1185">Reference proteome</keyword>
<protein>
    <recommendedName>
        <fullName evidence="3">Carboxylic ester hydrolase</fullName>
        <ecNumber evidence="3">3.1.1.-</ecNumber>
    </recommendedName>
</protein>
<evidence type="ECO:0000256" key="3">
    <source>
        <dbReference type="RuleBase" id="RU361235"/>
    </source>
</evidence>
<feature type="signal peptide" evidence="4">
    <location>
        <begin position="1"/>
        <end position="15"/>
    </location>
</feature>
<evidence type="ECO:0000256" key="2">
    <source>
        <dbReference type="ARBA" id="ARBA00022801"/>
    </source>
</evidence>
<dbReference type="Pfam" id="PF00135">
    <property type="entry name" value="COesterase"/>
    <property type="match status" value="2"/>
</dbReference>
<keyword evidence="4" id="KW-0732">Signal</keyword>
<dbReference type="PROSITE" id="PS00122">
    <property type="entry name" value="CARBOXYLESTERASE_B_1"/>
    <property type="match status" value="1"/>
</dbReference>
<dbReference type="InterPro" id="IPR029058">
    <property type="entry name" value="AB_hydrolase_fold"/>
</dbReference>
<feature type="domain" description="Carboxylesterase type B" evidence="5">
    <location>
        <begin position="51"/>
        <end position="374"/>
    </location>
</feature>
<keyword evidence="2 3" id="KW-0378">Hydrolase</keyword>
<feature type="domain" description="Carboxylesterase type B" evidence="5">
    <location>
        <begin position="402"/>
        <end position="506"/>
    </location>
</feature>
<evidence type="ECO:0000313" key="7">
    <source>
        <dbReference type="Proteomes" id="UP000772434"/>
    </source>
</evidence>
<dbReference type="InterPro" id="IPR002018">
    <property type="entry name" value="CarbesteraseB"/>
</dbReference>
<dbReference type="EC" id="3.1.1.-" evidence="3"/>
<evidence type="ECO:0000259" key="5">
    <source>
        <dbReference type="Pfam" id="PF00135"/>
    </source>
</evidence>
<accession>A0A9P5Q4U1</accession>
<dbReference type="AlphaFoldDB" id="A0A9P5Q4U1"/>
<evidence type="ECO:0000256" key="4">
    <source>
        <dbReference type="SAM" id="SignalP"/>
    </source>
</evidence>
<dbReference type="InterPro" id="IPR050654">
    <property type="entry name" value="AChE-related_enzymes"/>
</dbReference>
<dbReference type="GO" id="GO:0052689">
    <property type="term" value="F:carboxylic ester hydrolase activity"/>
    <property type="evidence" value="ECO:0007669"/>
    <property type="project" value="TreeGrafter"/>
</dbReference>
<evidence type="ECO:0000256" key="1">
    <source>
        <dbReference type="ARBA" id="ARBA00005964"/>
    </source>
</evidence>
<dbReference type="EMBL" id="JADNRY010000013">
    <property type="protein sequence ID" value="KAF9074300.1"/>
    <property type="molecule type" value="Genomic_DNA"/>
</dbReference>
<feature type="chain" id="PRO_5040509674" description="Carboxylic ester hydrolase" evidence="4">
    <location>
        <begin position="16"/>
        <end position="547"/>
    </location>
</feature>
<dbReference type="OrthoDB" id="408631at2759"/>
<proteinExistence type="inferred from homology"/>